<organism evidence="1 2">
    <name type="scientific">Pseudomonas fontis</name>
    <dbReference type="NCBI Taxonomy" id="2942633"/>
    <lineage>
        <taxon>Bacteria</taxon>
        <taxon>Pseudomonadati</taxon>
        <taxon>Pseudomonadota</taxon>
        <taxon>Gammaproteobacteria</taxon>
        <taxon>Pseudomonadales</taxon>
        <taxon>Pseudomonadaceae</taxon>
        <taxon>Pseudomonas</taxon>
    </lineage>
</organism>
<evidence type="ECO:0000313" key="1">
    <source>
        <dbReference type="EMBL" id="MDD0992908.1"/>
    </source>
</evidence>
<dbReference type="EMBL" id="JAMDGY010000071">
    <property type="protein sequence ID" value="MDD0992908.1"/>
    <property type="molecule type" value="Genomic_DNA"/>
</dbReference>
<dbReference type="InterPro" id="IPR051082">
    <property type="entry name" value="Pentapeptide-BTB/POZ_domain"/>
</dbReference>
<dbReference type="RefSeq" id="WP_273910099.1">
    <property type="nucleotide sequence ID" value="NZ_JAMDGX010000022.1"/>
</dbReference>
<protein>
    <submittedName>
        <fullName evidence="1">Pentapeptide repeat-containing protein</fullName>
    </submittedName>
</protein>
<reference evidence="1 2" key="1">
    <citation type="submission" date="2022-05" db="EMBL/GenBank/DDBJ databases">
        <title>Novel Pseudomonas spp. Isolated from a Rainbow Trout Aquaculture Facility.</title>
        <authorList>
            <person name="Testerman T."/>
            <person name="Graf J."/>
        </authorList>
    </citation>
    <scope>NUCLEOTIDE SEQUENCE [LARGE SCALE GENOMIC DNA]</scope>
    <source>
        <strain evidence="1 2">ID681</strain>
    </source>
</reference>
<keyword evidence="2" id="KW-1185">Reference proteome</keyword>
<dbReference type="SUPFAM" id="SSF141571">
    <property type="entry name" value="Pentapeptide repeat-like"/>
    <property type="match status" value="3"/>
</dbReference>
<dbReference type="Gene3D" id="2.160.20.80">
    <property type="entry name" value="E3 ubiquitin-protein ligase SopA"/>
    <property type="match status" value="3"/>
</dbReference>
<accession>A0ABT5NXI2</accession>
<dbReference type="PANTHER" id="PTHR14136:SF17">
    <property type="entry name" value="BTB_POZ DOMAIN-CONTAINING PROTEIN KCTD9"/>
    <property type="match status" value="1"/>
</dbReference>
<proteinExistence type="predicted"/>
<evidence type="ECO:0000313" key="2">
    <source>
        <dbReference type="Proteomes" id="UP001148203"/>
    </source>
</evidence>
<sequence>MRAQALGEFMGKFTFHAGVKCLAALGLQGGDQDYSWFPAMIARDDVEQPGLVSVYRLPDSSFRLRLDERWIGFAGSAGCLTLNSEVADAATLRLAGEPLGQGWEVQVGDIWKPVVFYPQTAQAILTTNRGNTAASRFEPVIVTPSLAALVASGQGRGVDLTDVVLDGASAVGVDFTGARFSGASLQGADLSKCLLGDADLRGTRLNGVLFDGALLDRANLSGATLGAPGWGAPRSAREIDLSHCRARGAILGSPSARLDCTQANLGAGDFSQADLSGLQLTGARLTDARLEGCCLEGAMLDGADLRNVFALRANLRKCSLKNILGSNANFTAADFSAADLSQAHLDAKVHQAGSEPWRPAVLHRAICIGTRASGAHLAGADLRGVQWCGAGATLDHADLEGAVLSGSLLVSLDLSQAFLNGADLSDSVLVNARIAGCTVLADGSARSLSLEGAQIQGVDFSGSVLGGALLVGAGVALEQGVPLFSLPLSVWEELGCEGIAGLAPLFAQAGYPLGAAPTLDLDRQWRIDNAGDLDPSHPRAYSVRWIRGQLEVFDASGALGHLFSLSDWASFSLDGQHPDGSLISAFERAGYGLCAGASIDQADDPRLRPAADAGILGAFGYASFRLARREQGVQVFGMAPLLMRDWPVYSVGVAFKATANLAAAMSPDSLGPAGYPRRWLNADGLDAEGFFTA</sequence>
<comment type="caution">
    <text evidence="1">The sequence shown here is derived from an EMBL/GenBank/DDBJ whole genome shotgun (WGS) entry which is preliminary data.</text>
</comment>
<dbReference type="Pfam" id="PF00805">
    <property type="entry name" value="Pentapeptide"/>
    <property type="match status" value="4"/>
</dbReference>
<gene>
    <name evidence="1" type="ORF">M5G11_20455</name>
</gene>
<name>A0ABT5NXI2_9PSED</name>
<dbReference type="InterPro" id="IPR001646">
    <property type="entry name" value="5peptide_repeat"/>
</dbReference>
<dbReference type="Proteomes" id="UP001148203">
    <property type="component" value="Unassembled WGS sequence"/>
</dbReference>
<dbReference type="PANTHER" id="PTHR14136">
    <property type="entry name" value="BTB_POZ DOMAIN-CONTAINING PROTEIN KCTD9"/>
    <property type="match status" value="1"/>
</dbReference>